<sequence>MIDRVEAAFCSPRRRGWSRHPRRRGGLGVLLPAPAGMVPMSPNGPFGKVPAPRARGDGP</sequence>
<protein>
    <submittedName>
        <fullName evidence="2">Uncharacterized protein</fullName>
    </submittedName>
</protein>
<proteinExistence type="predicted"/>
<dbReference type="Proteomes" id="UP000305929">
    <property type="component" value="Unassembled WGS sequence"/>
</dbReference>
<dbReference type="AlphaFoldDB" id="A0A4V6AVE4"/>
<accession>A0A4V6AVE4</accession>
<keyword evidence="3" id="KW-1185">Reference proteome</keyword>
<organism evidence="2 3">
    <name type="scientific">Streptomyces lasalocidi</name>
    <name type="common">Streptomyces lasaliensis</name>
    <dbReference type="NCBI Taxonomy" id="324833"/>
    <lineage>
        <taxon>Bacteria</taxon>
        <taxon>Bacillati</taxon>
        <taxon>Actinomycetota</taxon>
        <taxon>Actinomycetes</taxon>
        <taxon>Kitasatosporales</taxon>
        <taxon>Streptomycetaceae</taxon>
        <taxon>Streptomyces</taxon>
    </lineage>
</organism>
<gene>
    <name evidence="2" type="ORF">E4U91_35685</name>
</gene>
<evidence type="ECO:0000313" key="2">
    <source>
        <dbReference type="EMBL" id="TKS96422.1"/>
    </source>
</evidence>
<comment type="caution">
    <text evidence="2">The sequence shown here is derived from an EMBL/GenBank/DDBJ whole genome shotgun (WGS) entry which is preliminary data.</text>
</comment>
<dbReference type="EMBL" id="SZNQ01000003">
    <property type="protein sequence ID" value="TKS96422.1"/>
    <property type="molecule type" value="Genomic_DNA"/>
</dbReference>
<reference evidence="2 3" key="1">
    <citation type="submission" date="2019-04" db="EMBL/GenBank/DDBJ databases">
        <title>Streptomyces lasaliensis sp. nov., an Actinomycete isolated from soil which produces the polyether antibiotic lasalocid.</title>
        <authorList>
            <person name="Erwin G."/>
            <person name="Haber C."/>
        </authorList>
    </citation>
    <scope>NUCLEOTIDE SEQUENCE [LARGE SCALE GENOMIC DNA]</scope>
    <source>
        <strain evidence="2 3">X-537</strain>
    </source>
</reference>
<name>A0A4V6AVE4_STRLS</name>
<evidence type="ECO:0000313" key="3">
    <source>
        <dbReference type="Proteomes" id="UP000305929"/>
    </source>
</evidence>
<evidence type="ECO:0000256" key="1">
    <source>
        <dbReference type="SAM" id="MobiDB-lite"/>
    </source>
</evidence>
<feature type="region of interest" description="Disordered" evidence="1">
    <location>
        <begin position="38"/>
        <end position="59"/>
    </location>
</feature>